<comment type="caution">
    <text evidence="2">The sequence shown here is derived from an EMBL/GenBank/DDBJ whole genome shotgun (WGS) entry which is preliminary data.</text>
</comment>
<sequence length="365" mass="41536">MASVDFIQELSNQDGIFLQDDEARGNCTEHHNEMCGDTEDGNFVKGVDETICQKINQVSVEEGDGVLDSERDGVHLSQTNDVIQQAVNLSTMSSTSPQKLKDDEFDELRKIFSKFETSKPIVMFKSSLKIDVCTKNQLTNFNLKESEEITNFCSDHNDTSNHINGVSNEAKQPSSSSYHPGNDKDASHLDDLMEIDVENANDDYSNSQHHLHLLIKPLDSKTKNPTIDVVVPPKDDDRILHTIKPNDACDEVEVDNFMDDYMLMLNDEEKPVKSSLNDMELEQEPEKIHNLSRPDDCKSDKVKVPEYMSEFITNKDLPEYRFYWGKRDIVVVNEPKKHWCLAELEIHNGVVTFYDSLGWAGGSRR</sequence>
<evidence type="ECO:0000313" key="2">
    <source>
        <dbReference type="EMBL" id="GEZ56805.1"/>
    </source>
</evidence>
<evidence type="ECO:0000256" key="1">
    <source>
        <dbReference type="SAM" id="MobiDB-lite"/>
    </source>
</evidence>
<accession>A0A699IFD9</accession>
<dbReference type="AlphaFoldDB" id="A0A699IFD9"/>
<name>A0A699IFD9_TANCI</name>
<reference evidence="2" key="1">
    <citation type="journal article" date="2019" name="Sci. Rep.">
        <title>Draft genome of Tanacetum cinerariifolium, the natural source of mosquito coil.</title>
        <authorList>
            <person name="Yamashiro T."/>
            <person name="Shiraishi A."/>
            <person name="Satake H."/>
            <person name="Nakayama K."/>
        </authorList>
    </citation>
    <scope>NUCLEOTIDE SEQUENCE</scope>
</reference>
<feature type="region of interest" description="Disordered" evidence="1">
    <location>
        <begin position="160"/>
        <end position="187"/>
    </location>
</feature>
<protein>
    <submittedName>
        <fullName evidence="2">Phospholipase-like protein</fullName>
    </submittedName>
</protein>
<organism evidence="2">
    <name type="scientific">Tanacetum cinerariifolium</name>
    <name type="common">Dalmatian daisy</name>
    <name type="synonym">Chrysanthemum cinerariifolium</name>
    <dbReference type="NCBI Taxonomy" id="118510"/>
    <lineage>
        <taxon>Eukaryota</taxon>
        <taxon>Viridiplantae</taxon>
        <taxon>Streptophyta</taxon>
        <taxon>Embryophyta</taxon>
        <taxon>Tracheophyta</taxon>
        <taxon>Spermatophyta</taxon>
        <taxon>Magnoliopsida</taxon>
        <taxon>eudicotyledons</taxon>
        <taxon>Gunneridae</taxon>
        <taxon>Pentapetalae</taxon>
        <taxon>asterids</taxon>
        <taxon>campanulids</taxon>
        <taxon>Asterales</taxon>
        <taxon>Asteraceae</taxon>
        <taxon>Asteroideae</taxon>
        <taxon>Anthemideae</taxon>
        <taxon>Anthemidinae</taxon>
        <taxon>Tanacetum</taxon>
    </lineage>
</organism>
<proteinExistence type="predicted"/>
<feature type="compositionally biased region" description="Polar residues" evidence="1">
    <location>
        <begin position="160"/>
        <end position="179"/>
    </location>
</feature>
<gene>
    <name evidence="2" type="ORF">Tci_528778</name>
</gene>
<dbReference type="EMBL" id="BKCJ010294867">
    <property type="protein sequence ID" value="GEZ56805.1"/>
    <property type="molecule type" value="Genomic_DNA"/>
</dbReference>